<sequence>MKSRLFTLHQLITTYHHDIKKKSEEVNSVNSYMEKKNFTDVQYYPG</sequence>
<accession>Q8Z100</accession>
<dbReference type="Proteomes" id="UP000002670">
    <property type="component" value="Chromosome"/>
</dbReference>
<reference evidence="2 3" key="1">
    <citation type="journal article" date="2001" name="Nature">
        <title>Complete genome sequence of a multiple drug resistant Salmonella enterica serovar Typhi CT18.</title>
        <authorList>
            <person name="Parkhill J."/>
            <person name="Dougan G."/>
            <person name="James K.D."/>
            <person name="Thomson N.R."/>
            <person name="Pickard D."/>
            <person name="Wain J."/>
            <person name="Churcher C."/>
            <person name="Mungall K.L."/>
            <person name="Bentley S.D."/>
            <person name="Holden M.T.G."/>
            <person name="Sebaihia M."/>
            <person name="Baker S."/>
            <person name="Basham D."/>
            <person name="Brooks K."/>
            <person name="Chillingworth T."/>
            <person name="Connerton P."/>
            <person name="Cronin A."/>
            <person name="Davis P."/>
            <person name="Davies R.M."/>
            <person name="Dowd L."/>
            <person name="White N."/>
            <person name="Farrar J."/>
            <person name="Feltwell T."/>
            <person name="Hamlin N."/>
            <person name="Haque A."/>
            <person name="Hien T.T."/>
            <person name="Holroyd S."/>
            <person name="Jagels K."/>
            <person name="Krogh A."/>
            <person name="Larsen T.S."/>
            <person name="Leather S."/>
            <person name="Moule S."/>
            <person name="O'Gaora P."/>
            <person name="Parry C."/>
            <person name="Quail M."/>
            <person name="Rutherford K."/>
            <person name="Simmonds M."/>
            <person name="Skelton J."/>
            <person name="Stevens K."/>
            <person name="Whitehead S."/>
            <person name="Barrell B.G."/>
        </authorList>
    </citation>
    <scope>NUCLEOTIDE SEQUENCE [LARGE SCALE GENOMIC DNA]</scope>
    <source>
        <strain evidence="2 3">CT18</strain>
    </source>
</reference>
<dbReference type="EMBL" id="AL513382">
    <property type="protein sequence ID" value="CAD06955.1"/>
    <property type="molecule type" value="Genomic_DNA"/>
</dbReference>
<evidence type="ECO:0000313" key="2">
    <source>
        <dbReference type="EMBL" id="CAD06955.1"/>
    </source>
</evidence>
<dbReference type="KEGG" id="sty:STY4833"/>
<proteinExistence type="predicted"/>
<keyword evidence="4" id="KW-1185">Reference proteome</keyword>
<protein>
    <submittedName>
        <fullName evidence="2">Uncharacterized protein</fullName>
    </submittedName>
</protein>
<reference evidence="1 4" key="2">
    <citation type="journal article" date="2003" name="J. Bacteriol.">
        <title>Comparative genomics of Salmonella enterica serovar Typhi strains Ty2 and CT18.</title>
        <authorList>
            <person name="Deng W."/>
            <person name="Liou S.R."/>
            <person name="Plunkett G.III."/>
            <person name="Mayhew G.F."/>
            <person name="Rose D.J."/>
            <person name="Burland V."/>
            <person name="Kodoyianni V."/>
            <person name="Schwartz D.C."/>
            <person name="Blattner F.R."/>
        </authorList>
    </citation>
    <scope>NUCLEOTIDE SEQUENCE [LARGE SCALE GENOMIC DNA]</scope>
    <source>
        <strain evidence="4">ATCC 700931 / Ty2</strain>
        <strain evidence="1">Ty2</strain>
    </source>
</reference>
<evidence type="ECO:0000313" key="4">
    <source>
        <dbReference type="Proteomes" id="UP000002670"/>
    </source>
</evidence>
<gene>
    <name evidence="2" type="ordered locus">STY4833</name>
    <name evidence="1" type="ordered locus">t4530</name>
</gene>
<evidence type="ECO:0000313" key="1">
    <source>
        <dbReference type="EMBL" id="AAO71974.1"/>
    </source>
</evidence>
<dbReference type="Proteomes" id="UP000000541">
    <property type="component" value="Chromosome"/>
</dbReference>
<dbReference type="HOGENOM" id="CLU_216315_0_0_6"/>
<name>Q8Z100_SALTI</name>
<dbReference type="EMBL" id="AE014613">
    <property type="protein sequence ID" value="AAO71974.1"/>
    <property type="molecule type" value="Genomic_DNA"/>
</dbReference>
<dbReference type="KEGG" id="stt:t4530"/>
<evidence type="ECO:0000313" key="3">
    <source>
        <dbReference type="Proteomes" id="UP000000541"/>
    </source>
</evidence>
<dbReference type="STRING" id="220341.gene:17588656"/>
<accession>Q7C4Y8</accession>
<organism evidence="2 3">
    <name type="scientific">Salmonella typhi</name>
    <dbReference type="NCBI Taxonomy" id="90370"/>
    <lineage>
        <taxon>Bacteria</taxon>
        <taxon>Pseudomonadati</taxon>
        <taxon>Pseudomonadota</taxon>
        <taxon>Gammaproteobacteria</taxon>
        <taxon>Enterobacterales</taxon>
        <taxon>Enterobacteriaceae</taxon>
        <taxon>Salmonella</taxon>
    </lineage>
</organism>
<dbReference type="AlphaFoldDB" id="Q8Z100"/>